<evidence type="ECO:0000313" key="1">
    <source>
        <dbReference type="EMBL" id="MCW3477342.1"/>
    </source>
</evidence>
<comment type="caution">
    <text evidence="1">The sequence shown here is derived from an EMBL/GenBank/DDBJ whole genome shotgun (WGS) entry which is preliminary data.</text>
</comment>
<name>A0AA41YXZ2_9PROT</name>
<gene>
    <name evidence="1" type="ORF">OL599_22495</name>
</gene>
<keyword evidence="2" id="KW-1185">Reference proteome</keyword>
<dbReference type="RefSeq" id="WP_264716284.1">
    <property type="nucleotide sequence ID" value="NZ_JAPDNT010000035.1"/>
</dbReference>
<proteinExistence type="predicted"/>
<sequence length="85" mass="8731">MRHALGIGHVAWPVAREDTGTQVSGVDAYGVVLLMTRSATGITVGGVSERSVSLDGSNLVTLDCLACDLAQANPRQLRIAPGAGE</sequence>
<dbReference type="EMBL" id="JAPDNT010000035">
    <property type="protein sequence ID" value="MCW3477342.1"/>
    <property type="molecule type" value="Genomic_DNA"/>
</dbReference>
<dbReference type="Proteomes" id="UP001165679">
    <property type="component" value="Unassembled WGS sequence"/>
</dbReference>
<protein>
    <submittedName>
        <fullName evidence="1">Uncharacterized protein</fullName>
    </submittedName>
</protein>
<evidence type="ECO:0000313" key="2">
    <source>
        <dbReference type="Proteomes" id="UP001165679"/>
    </source>
</evidence>
<accession>A0AA41YXZ2</accession>
<dbReference type="AlphaFoldDB" id="A0AA41YXZ2"/>
<reference evidence="1" key="2">
    <citation type="submission" date="2022-10" db="EMBL/GenBank/DDBJ databases">
        <authorList>
            <person name="Trinh H.N."/>
        </authorList>
    </citation>
    <scope>NUCLEOTIDE SEQUENCE</scope>
    <source>
        <strain evidence="1">RN2-1</strain>
    </source>
</reference>
<organism evidence="1 2">
    <name type="scientific">Limobrevibacterium gyesilva</name>
    <dbReference type="NCBI Taxonomy" id="2991712"/>
    <lineage>
        <taxon>Bacteria</taxon>
        <taxon>Pseudomonadati</taxon>
        <taxon>Pseudomonadota</taxon>
        <taxon>Alphaproteobacteria</taxon>
        <taxon>Acetobacterales</taxon>
        <taxon>Acetobacteraceae</taxon>
        <taxon>Limobrevibacterium</taxon>
    </lineage>
</organism>
<reference evidence="1" key="1">
    <citation type="submission" date="2022-09" db="EMBL/GenBank/DDBJ databases">
        <title>Rhodovastum sp. nov. RN2-1 isolated from soil in Seongnam, South Korea.</title>
        <authorList>
            <person name="Le N.T."/>
        </authorList>
    </citation>
    <scope>NUCLEOTIDE SEQUENCE</scope>
    <source>
        <strain evidence="1">RN2-1</strain>
    </source>
</reference>